<feature type="active site" description="Proton donor" evidence="5">
    <location>
        <position position="50"/>
    </location>
</feature>
<comment type="function">
    <text evidence="5">Catalyzes the NADPH-dependent reduction of 7-cyano-7-deazaguanine (preQ0) to 7-aminomethyl-7-deazaguanine (preQ1).</text>
</comment>
<dbReference type="GO" id="GO:0033739">
    <property type="term" value="F:preQ1 synthase activity"/>
    <property type="evidence" value="ECO:0007669"/>
    <property type="project" value="UniProtKB-UniRule"/>
</dbReference>
<evidence type="ECO:0000313" key="7">
    <source>
        <dbReference type="Proteomes" id="UP000179242"/>
    </source>
</evidence>
<sequence length="124" mass="14267">MKEYTDQHAKAGLKEKLPEIDVFENSFKDYEITIVFPEFTSICPRTGLPDFAKITIKYVPQKYCLELKSLKMYFLAYRNLGIFNENVVNRILKDIVAACKPKRAEVLGEFTSRGGLSTEISSRF</sequence>
<name>A0A1F4U4L0_UNCSA</name>
<dbReference type="PANTHER" id="PTHR34354">
    <property type="entry name" value="NADPH-DEPENDENT 7-CYANO-7-DEAZAGUANINE REDUCTASE"/>
    <property type="match status" value="1"/>
</dbReference>
<organism evidence="6 7">
    <name type="scientific">candidate division WOR-1 bacterium RIFOXYC2_FULL_46_14</name>
    <dbReference type="NCBI Taxonomy" id="1802587"/>
    <lineage>
        <taxon>Bacteria</taxon>
        <taxon>Bacillati</taxon>
        <taxon>Saganbacteria</taxon>
    </lineage>
</organism>
<comment type="caution">
    <text evidence="6">The sequence shown here is derived from an EMBL/GenBank/DDBJ whole genome shotgun (WGS) entry which is preliminary data.</text>
</comment>
<keyword evidence="4 5" id="KW-0560">Oxidoreductase</keyword>
<dbReference type="InterPro" id="IPR016856">
    <property type="entry name" value="QueF_type1"/>
</dbReference>
<feature type="binding site" evidence="5">
    <location>
        <begin position="65"/>
        <end position="67"/>
    </location>
    <ligand>
        <name>substrate</name>
    </ligand>
</feature>
<keyword evidence="3 5" id="KW-0521">NADP</keyword>
<evidence type="ECO:0000256" key="5">
    <source>
        <dbReference type="HAMAP-Rule" id="MF_00818"/>
    </source>
</evidence>
<dbReference type="PIRSF" id="PIRSF027377">
    <property type="entry name" value="Nitrile_oxidored_QueF"/>
    <property type="match status" value="1"/>
</dbReference>
<keyword evidence="2 5" id="KW-0671">Queuosine biosynthesis</keyword>
<accession>A0A1F4U4L0</accession>
<gene>
    <name evidence="5" type="primary">queF</name>
    <name evidence="6" type="ORF">A2438_04725</name>
</gene>
<dbReference type="Proteomes" id="UP000179242">
    <property type="component" value="Unassembled WGS sequence"/>
</dbReference>
<dbReference type="SUPFAM" id="SSF55620">
    <property type="entry name" value="Tetrahydrobiopterin biosynthesis enzymes-like"/>
    <property type="match status" value="1"/>
</dbReference>
<dbReference type="NCBIfam" id="TIGR03139">
    <property type="entry name" value="QueF-II"/>
    <property type="match status" value="1"/>
</dbReference>
<dbReference type="InterPro" id="IPR050084">
    <property type="entry name" value="NADPH_dep_7-cyano-7-deazaG_red"/>
</dbReference>
<dbReference type="InterPro" id="IPR029500">
    <property type="entry name" value="QueF"/>
</dbReference>
<dbReference type="GO" id="GO:0008616">
    <property type="term" value="P:tRNA queuosine(34) biosynthetic process"/>
    <property type="evidence" value="ECO:0007669"/>
    <property type="project" value="UniProtKB-UniRule"/>
</dbReference>
<dbReference type="AlphaFoldDB" id="A0A1F4U4L0"/>
<dbReference type="InterPro" id="IPR043133">
    <property type="entry name" value="GTP-CH-I_C/QueF"/>
</dbReference>
<comment type="pathway">
    <text evidence="5">tRNA modification; tRNA-queuosine biosynthesis.</text>
</comment>
<comment type="catalytic activity">
    <reaction evidence="5">
        <text>7-aminomethyl-7-carbaguanine + 2 NADP(+) = 7-cyano-7-carbaguanine + 2 NADPH + 3 H(+)</text>
        <dbReference type="Rhea" id="RHEA:13409"/>
        <dbReference type="ChEBI" id="CHEBI:15378"/>
        <dbReference type="ChEBI" id="CHEBI:45075"/>
        <dbReference type="ChEBI" id="CHEBI:57783"/>
        <dbReference type="ChEBI" id="CHEBI:58349"/>
        <dbReference type="ChEBI" id="CHEBI:58703"/>
        <dbReference type="EC" id="1.7.1.13"/>
    </reaction>
</comment>
<comment type="caution">
    <text evidence="5">Lacks conserved residue(s) required for the propagation of feature annotation.</text>
</comment>
<dbReference type="HAMAP" id="MF_00818">
    <property type="entry name" value="QueF_type1"/>
    <property type="match status" value="1"/>
</dbReference>
<dbReference type="EMBL" id="MEUJ01000005">
    <property type="protein sequence ID" value="OGC39809.1"/>
    <property type="molecule type" value="Genomic_DNA"/>
</dbReference>
<evidence type="ECO:0000256" key="4">
    <source>
        <dbReference type="ARBA" id="ARBA00023002"/>
    </source>
</evidence>
<reference evidence="6 7" key="1">
    <citation type="journal article" date="2016" name="Nat. Commun.">
        <title>Thousands of microbial genomes shed light on interconnected biogeochemical processes in an aquifer system.</title>
        <authorList>
            <person name="Anantharaman K."/>
            <person name="Brown C.T."/>
            <person name="Hug L.A."/>
            <person name="Sharon I."/>
            <person name="Castelle C.J."/>
            <person name="Probst A.J."/>
            <person name="Thomas B.C."/>
            <person name="Singh A."/>
            <person name="Wilkins M.J."/>
            <person name="Karaoz U."/>
            <person name="Brodie E.L."/>
            <person name="Williams K.H."/>
            <person name="Hubbard S.S."/>
            <person name="Banfield J.F."/>
        </authorList>
    </citation>
    <scope>NUCLEOTIDE SEQUENCE [LARGE SCALE GENOMIC DNA]</scope>
</reference>
<comment type="similarity">
    <text evidence="5">Belongs to the GTP cyclohydrolase I family. QueF type 1 subfamily.</text>
</comment>
<evidence type="ECO:0000256" key="1">
    <source>
        <dbReference type="ARBA" id="ARBA00022490"/>
    </source>
</evidence>
<evidence type="ECO:0000313" key="6">
    <source>
        <dbReference type="EMBL" id="OGC39809.1"/>
    </source>
</evidence>
<proteinExistence type="inferred from homology"/>
<dbReference type="EC" id="1.7.1.13" evidence="5"/>
<dbReference type="GO" id="GO:0005737">
    <property type="term" value="C:cytoplasm"/>
    <property type="evidence" value="ECO:0007669"/>
    <property type="project" value="UniProtKB-SubCell"/>
</dbReference>
<dbReference type="PANTHER" id="PTHR34354:SF1">
    <property type="entry name" value="NADPH-DEPENDENT 7-CYANO-7-DEAZAGUANINE REDUCTASE"/>
    <property type="match status" value="1"/>
</dbReference>
<dbReference type="Gene3D" id="3.30.1130.10">
    <property type="match status" value="1"/>
</dbReference>
<dbReference type="Pfam" id="PF14489">
    <property type="entry name" value="QueF"/>
    <property type="match status" value="1"/>
</dbReference>
<protein>
    <recommendedName>
        <fullName evidence="5">NADPH-dependent 7-cyano-7-deazaguanine reductase</fullName>
        <ecNumber evidence="5">1.7.1.13</ecNumber>
    </recommendedName>
    <alternativeName>
        <fullName evidence="5">7-cyano-7-carbaguanine reductase</fullName>
    </alternativeName>
    <alternativeName>
        <fullName evidence="5">NADPH-dependent nitrile oxidoreductase</fullName>
    </alternativeName>
    <alternativeName>
        <fullName evidence="5">PreQ(0) reductase</fullName>
    </alternativeName>
</protein>
<comment type="subcellular location">
    <subcellularLocation>
        <location evidence="5">Cytoplasm</location>
    </subcellularLocation>
</comment>
<evidence type="ECO:0000256" key="2">
    <source>
        <dbReference type="ARBA" id="ARBA00022785"/>
    </source>
</evidence>
<evidence type="ECO:0000256" key="3">
    <source>
        <dbReference type="ARBA" id="ARBA00022857"/>
    </source>
</evidence>
<feature type="active site" description="Thioimide intermediate" evidence="5">
    <location>
        <position position="43"/>
    </location>
</feature>
<dbReference type="UniPathway" id="UPA00392"/>
<keyword evidence="1 5" id="KW-0963">Cytoplasm</keyword>